<gene>
    <name evidence="2" type="ORF">SAMN05444005_105175</name>
</gene>
<dbReference type="PANTHER" id="PTHR38454">
    <property type="entry name" value="INTEGRAL MEMBRANE PROTEIN-RELATED"/>
    <property type="match status" value="1"/>
</dbReference>
<feature type="transmembrane region" description="Helical" evidence="1">
    <location>
        <begin position="490"/>
        <end position="511"/>
    </location>
</feature>
<feature type="transmembrane region" description="Helical" evidence="1">
    <location>
        <begin position="340"/>
        <end position="361"/>
    </location>
</feature>
<organism evidence="2 3">
    <name type="scientific">Flavobacterium urocaniciphilum</name>
    <dbReference type="NCBI Taxonomy" id="1299341"/>
    <lineage>
        <taxon>Bacteria</taxon>
        <taxon>Pseudomonadati</taxon>
        <taxon>Bacteroidota</taxon>
        <taxon>Flavobacteriia</taxon>
        <taxon>Flavobacteriales</taxon>
        <taxon>Flavobacteriaceae</taxon>
        <taxon>Flavobacterium</taxon>
    </lineage>
</organism>
<keyword evidence="1" id="KW-0812">Transmembrane</keyword>
<dbReference type="InterPro" id="IPR018580">
    <property type="entry name" value="Uncharacterised_YfhO"/>
</dbReference>
<feature type="transmembrane region" description="Helical" evidence="1">
    <location>
        <begin position="122"/>
        <end position="141"/>
    </location>
</feature>
<sequence length="811" mass="91714">MKKLEKFAPHLYAIFGFIVIALIYFYPVLSGKQLAQSDIAQYTGMAKEQIDFRNEYHEEPYWTNSGFGGMPTYQLGAKYPHNYIKSLDSVLRFLPRPADYLFLYFIGFYLLMLSLRVKPLKAFFGALAFGFSTYLIIILGVGHNAKAHAIAYIPVLLAGIIYVFSKRYLIGGIITVLAAGLELQANHFQMTYYFLFLIAFIALYYVIEIIKEKDFQHLYKSLGILAFAAILGVGMNATNLMATSEYAKNSTRSTTDLTFTPEGKKKTDNNAMSYDYITEYSYGVAESLNLIAPKLFGGSNTEDLGEKSSMYQFIISQNVPEQDARDLVKHMPTYWGDQPIVAAPAYIGIVVFFLAILALFLEKRKIKYALVIGVVFSLLLSFGKNFSPLTDFFINYVPLYNKFRAVSSIQVILELCMPVLAILGLSAFINADEESRKKPLLISAGIVAGILILLILGNGAFDFTSGNDKIYAQQYGPEFMKVLREDRESLYFSTLYRSFGFLAVAFGLMFLFTKKVFSQFTTVILIGLVMVLDLFVVAKNYVKAEDFVSKSQIERPFGEPTEADARILEDTTHFRVFEIDGNMNSARASYFHQSIGGYNAVKPRKYQELFDYQIANNNIEILNMLNTKYIIKSDQEGRPQALENPEANGNAWFVSKVKVVNSADEEMKALNTLKTKEEATFLKPELSKGLFNFETGKDSTSTIELISYKPNHLKYVSNNSKNGFGVFSEMYYKDGWKATIDGKDAEIYNVDYVLRGLNIPAGKHTIEFKFEPEVIKTGSMIALTSTVLVFLIIVFSIYYWRKQNKKLAELK</sequence>
<name>A0A1H9CZC4_9FLAO</name>
<evidence type="ECO:0000256" key="1">
    <source>
        <dbReference type="SAM" id="Phobius"/>
    </source>
</evidence>
<feature type="transmembrane region" description="Helical" evidence="1">
    <location>
        <begin position="98"/>
        <end position="115"/>
    </location>
</feature>
<dbReference type="Pfam" id="PF09586">
    <property type="entry name" value="YfhO"/>
    <property type="match status" value="1"/>
</dbReference>
<evidence type="ECO:0000313" key="2">
    <source>
        <dbReference type="EMBL" id="SEQ06560.1"/>
    </source>
</evidence>
<keyword evidence="1" id="KW-1133">Transmembrane helix</keyword>
<dbReference type="EMBL" id="FOEI01000005">
    <property type="protein sequence ID" value="SEQ06560.1"/>
    <property type="molecule type" value="Genomic_DNA"/>
</dbReference>
<dbReference type="OrthoDB" id="9772884at2"/>
<protein>
    <submittedName>
        <fullName evidence="2">Membrane protein YfhO</fullName>
    </submittedName>
</protein>
<dbReference type="Proteomes" id="UP000198648">
    <property type="component" value="Unassembled WGS sequence"/>
</dbReference>
<feature type="transmembrane region" description="Helical" evidence="1">
    <location>
        <begin position="523"/>
        <end position="542"/>
    </location>
</feature>
<dbReference type="AlphaFoldDB" id="A0A1H9CZC4"/>
<dbReference type="STRING" id="1299341.SAMN05444005_105175"/>
<keyword evidence="1" id="KW-0472">Membrane</keyword>
<feature type="transmembrane region" description="Helical" evidence="1">
    <location>
        <begin position="7"/>
        <end position="26"/>
    </location>
</feature>
<feature type="transmembrane region" description="Helical" evidence="1">
    <location>
        <begin position="780"/>
        <end position="800"/>
    </location>
</feature>
<feature type="transmembrane region" description="Helical" evidence="1">
    <location>
        <begin position="407"/>
        <end position="428"/>
    </location>
</feature>
<feature type="transmembrane region" description="Helical" evidence="1">
    <location>
        <begin position="191"/>
        <end position="210"/>
    </location>
</feature>
<proteinExistence type="predicted"/>
<feature type="transmembrane region" description="Helical" evidence="1">
    <location>
        <begin position="368"/>
        <end position="387"/>
    </location>
</feature>
<keyword evidence="3" id="KW-1185">Reference proteome</keyword>
<evidence type="ECO:0000313" key="3">
    <source>
        <dbReference type="Proteomes" id="UP000198648"/>
    </source>
</evidence>
<dbReference type="RefSeq" id="WP_091468669.1">
    <property type="nucleotide sequence ID" value="NZ_FOEI01000005.1"/>
</dbReference>
<dbReference type="PANTHER" id="PTHR38454:SF1">
    <property type="entry name" value="INTEGRAL MEMBRANE PROTEIN"/>
    <property type="match status" value="1"/>
</dbReference>
<accession>A0A1H9CZC4</accession>
<reference evidence="2 3" key="1">
    <citation type="submission" date="2016-10" db="EMBL/GenBank/DDBJ databases">
        <authorList>
            <person name="de Groot N.N."/>
        </authorList>
    </citation>
    <scope>NUCLEOTIDE SEQUENCE [LARGE SCALE GENOMIC DNA]</scope>
    <source>
        <strain evidence="2 3">DSM 27078</strain>
    </source>
</reference>
<feature type="transmembrane region" description="Helical" evidence="1">
    <location>
        <begin position="222"/>
        <end position="242"/>
    </location>
</feature>
<feature type="transmembrane region" description="Helical" evidence="1">
    <location>
        <begin position="440"/>
        <end position="461"/>
    </location>
</feature>